<proteinExistence type="inferred from homology"/>
<reference evidence="4" key="1">
    <citation type="submission" date="2021-01" db="EMBL/GenBank/DDBJ databases">
        <authorList>
            <person name="Corre E."/>
            <person name="Pelletier E."/>
            <person name="Niang G."/>
            <person name="Scheremetjew M."/>
            <person name="Finn R."/>
            <person name="Kale V."/>
            <person name="Holt S."/>
            <person name="Cochrane G."/>
            <person name="Meng A."/>
            <person name="Brown T."/>
            <person name="Cohen L."/>
        </authorList>
    </citation>
    <scope>NUCLEOTIDE SEQUENCE</scope>
    <source>
        <strain evidence="4">GSO104</strain>
    </source>
</reference>
<dbReference type="GO" id="GO:0005886">
    <property type="term" value="C:plasma membrane"/>
    <property type="evidence" value="ECO:0007669"/>
    <property type="project" value="TreeGrafter"/>
</dbReference>
<feature type="region of interest" description="Disordered" evidence="3">
    <location>
        <begin position="9"/>
        <end position="28"/>
    </location>
</feature>
<gene>
    <name evidence="4" type="ORF">DBRI00130_LOCUS41008</name>
</gene>
<feature type="compositionally biased region" description="Acidic residues" evidence="3">
    <location>
        <begin position="9"/>
        <end position="26"/>
    </location>
</feature>
<evidence type="ECO:0000256" key="1">
    <source>
        <dbReference type="ARBA" id="ARBA00005350"/>
    </source>
</evidence>
<comment type="similarity">
    <text evidence="1 2">Belongs to the phospholipid scramblase family.</text>
</comment>
<evidence type="ECO:0000256" key="2">
    <source>
        <dbReference type="RuleBase" id="RU363116"/>
    </source>
</evidence>
<protein>
    <recommendedName>
        <fullName evidence="2">Phospholipid scramblase</fullName>
    </recommendedName>
</protein>
<evidence type="ECO:0000313" key="4">
    <source>
        <dbReference type="EMBL" id="CAE4660889.1"/>
    </source>
</evidence>
<name>A0A7S4T1T0_9STRA</name>
<dbReference type="InterPro" id="IPR005552">
    <property type="entry name" value="Scramblase"/>
</dbReference>
<dbReference type="PANTHER" id="PTHR23248:SF9">
    <property type="entry name" value="PHOSPHOLIPID SCRAMBLASE"/>
    <property type="match status" value="1"/>
</dbReference>
<organism evidence="4">
    <name type="scientific">Ditylum brightwellii</name>
    <dbReference type="NCBI Taxonomy" id="49249"/>
    <lineage>
        <taxon>Eukaryota</taxon>
        <taxon>Sar</taxon>
        <taxon>Stramenopiles</taxon>
        <taxon>Ochrophyta</taxon>
        <taxon>Bacillariophyta</taxon>
        <taxon>Mediophyceae</taxon>
        <taxon>Lithodesmiophycidae</taxon>
        <taxon>Lithodesmiales</taxon>
        <taxon>Lithodesmiaceae</taxon>
        <taxon>Ditylum</taxon>
    </lineage>
</organism>
<dbReference type="PANTHER" id="PTHR23248">
    <property type="entry name" value="PHOSPHOLIPID SCRAMBLASE-RELATED"/>
    <property type="match status" value="1"/>
</dbReference>
<dbReference type="AlphaFoldDB" id="A0A7S4T1T0"/>
<accession>A0A7S4T1T0</accession>
<dbReference type="GO" id="GO:0017128">
    <property type="term" value="F:phospholipid scramblase activity"/>
    <property type="evidence" value="ECO:0007669"/>
    <property type="project" value="InterPro"/>
</dbReference>
<evidence type="ECO:0000256" key="3">
    <source>
        <dbReference type="SAM" id="MobiDB-lite"/>
    </source>
</evidence>
<sequence>MAEFLEKELDEPLLSEGSDNSDDDDGGLGGMYADIDQQMLKSVLEEVDEFYIQQRVLLLEAITCGCVEQKNIYDIYDKTTMKKILIVREESGAVNRCCCNPNHSLFAEFYTVDESGAEMGAPVMTMEREGCDCGSPCPKPFIGCWACGEGCSHKAMLYQGDFSEAAKPGNMKGAMRDKAALLGATVQPITGGGFTPVLQIMERDGDDNEEPKLVQFSAMKGPTLFGGCSELCVDSVFGISKATDDMGVDEIKTLNIGDFAEIQKHKPDTFVGALREAFTDSDMYSVSFKEKETSVKQKANVLASMILIDYMFFERDNDMIRSNYDGTTITCCNCFCYGCICPCFIYISHRNSY</sequence>
<dbReference type="EMBL" id="HBNS01056987">
    <property type="protein sequence ID" value="CAE4660889.1"/>
    <property type="molecule type" value="Transcribed_RNA"/>
</dbReference>
<dbReference type="Pfam" id="PF03803">
    <property type="entry name" value="Scramblase"/>
    <property type="match status" value="2"/>
</dbReference>